<dbReference type="STRING" id="2711.A0A067FHG2"/>
<gene>
    <name evidence="1" type="ORF">CISIN_1g031068mg</name>
</gene>
<dbReference type="PANTHER" id="PTHR34355:SF7">
    <property type="entry name" value="JOSEPHIN PROTEIN-LIKE PROTEIN"/>
    <property type="match status" value="1"/>
</dbReference>
<dbReference type="KEGG" id="cit:107178363"/>
<organism evidence="1 2">
    <name type="scientific">Citrus sinensis</name>
    <name type="common">Sweet orange</name>
    <name type="synonym">Citrus aurantium var. sinensis</name>
    <dbReference type="NCBI Taxonomy" id="2711"/>
    <lineage>
        <taxon>Eukaryota</taxon>
        <taxon>Viridiplantae</taxon>
        <taxon>Streptophyta</taxon>
        <taxon>Embryophyta</taxon>
        <taxon>Tracheophyta</taxon>
        <taxon>Spermatophyta</taxon>
        <taxon>Magnoliopsida</taxon>
        <taxon>eudicotyledons</taxon>
        <taxon>Gunneridae</taxon>
        <taxon>Pentapetalae</taxon>
        <taxon>rosids</taxon>
        <taxon>malvids</taxon>
        <taxon>Sapindales</taxon>
        <taxon>Rutaceae</taxon>
        <taxon>Aurantioideae</taxon>
        <taxon>Citrus</taxon>
    </lineage>
</organism>
<evidence type="ECO:0008006" key="3">
    <source>
        <dbReference type="Google" id="ProtNLM"/>
    </source>
</evidence>
<name>A0A067FHG2_CITSI</name>
<keyword evidence="2" id="KW-1185">Reference proteome</keyword>
<evidence type="ECO:0000313" key="2">
    <source>
        <dbReference type="Proteomes" id="UP000027120"/>
    </source>
</evidence>
<evidence type="ECO:0000313" key="1">
    <source>
        <dbReference type="EMBL" id="KDO66829.1"/>
    </source>
</evidence>
<dbReference type="AlphaFoldDB" id="A0A067FHG2"/>
<sequence length="166" mass="18092">MSAKESSQVSSKAGISIAQKQNSINRVVGTVKATESCETKWRNQVSCIPSTKKENKINKRNCINKVAAKKKRSGGGCGIRLPKRSEVSPVRFFKHLSRRMARGLCFAYFKKRHSATVSATVSSSGRSKPSVIPVDSHRSEAIEDCIEFINSSSSLPRSNSVSTNAS</sequence>
<reference evidence="1 2" key="1">
    <citation type="submission" date="2014-04" db="EMBL/GenBank/DDBJ databases">
        <authorList>
            <consortium name="International Citrus Genome Consortium"/>
            <person name="Gmitter F."/>
            <person name="Chen C."/>
            <person name="Farmerie W."/>
            <person name="Harkins T."/>
            <person name="Desany B."/>
            <person name="Mohiuddin M."/>
            <person name="Kodira C."/>
            <person name="Borodovsky M."/>
            <person name="Lomsadze A."/>
            <person name="Burns P."/>
            <person name="Jenkins J."/>
            <person name="Prochnik S."/>
            <person name="Shu S."/>
            <person name="Chapman J."/>
            <person name="Pitluck S."/>
            <person name="Schmutz J."/>
            <person name="Rokhsar D."/>
        </authorList>
    </citation>
    <scope>NUCLEOTIDE SEQUENCE</scope>
</reference>
<accession>A0A067FHG2</accession>
<dbReference type="EMBL" id="KK784898">
    <property type="protein sequence ID" value="KDO66829.1"/>
    <property type="molecule type" value="Genomic_DNA"/>
</dbReference>
<dbReference type="PANTHER" id="PTHR34355">
    <property type="entry name" value="JOSEPHIN-LIKE PROTEIN"/>
    <property type="match status" value="1"/>
</dbReference>
<proteinExistence type="predicted"/>
<protein>
    <recommendedName>
        <fullName evidence="3">Josephin-like protein</fullName>
    </recommendedName>
</protein>
<dbReference type="Proteomes" id="UP000027120">
    <property type="component" value="Unassembled WGS sequence"/>
</dbReference>